<name>A0A2M9ZLB5_9LEPT</name>
<gene>
    <name evidence="3" type="ORF">CH360_06500</name>
    <name evidence="4" type="ORF">CH373_12470</name>
</gene>
<evidence type="ECO:0000313" key="4">
    <source>
        <dbReference type="EMBL" id="PJZ72866.1"/>
    </source>
</evidence>
<sequence length="86" mass="9758">MAKTAMIRARVEGNLKKDVESILDHLGISASEAINIFYHQIKLTKGLPFPVKIPNKVTQKTFKATDKKKGLKSFKSKEELFKKLEI</sequence>
<dbReference type="Gene3D" id="1.10.1220.10">
    <property type="entry name" value="Met repressor-like"/>
    <property type="match status" value="1"/>
</dbReference>
<evidence type="ECO:0000256" key="2">
    <source>
        <dbReference type="ARBA" id="ARBA00022649"/>
    </source>
</evidence>
<dbReference type="Proteomes" id="UP000231990">
    <property type="component" value="Unassembled WGS sequence"/>
</dbReference>
<dbReference type="EMBL" id="NPDY01000004">
    <property type="protein sequence ID" value="PJZ70250.1"/>
    <property type="molecule type" value="Genomic_DNA"/>
</dbReference>
<dbReference type="Pfam" id="PF04221">
    <property type="entry name" value="RelB"/>
    <property type="match status" value="1"/>
</dbReference>
<dbReference type="GO" id="GO:0044010">
    <property type="term" value="P:single-species biofilm formation"/>
    <property type="evidence" value="ECO:0007669"/>
    <property type="project" value="InterPro"/>
</dbReference>
<dbReference type="EMBL" id="NPDZ01000007">
    <property type="protein sequence ID" value="PJZ72866.1"/>
    <property type="molecule type" value="Genomic_DNA"/>
</dbReference>
<comment type="similarity">
    <text evidence="1">Belongs to the RelB/DinJ antitoxin family.</text>
</comment>
<evidence type="ECO:0000313" key="5">
    <source>
        <dbReference type="Proteomes" id="UP000231962"/>
    </source>
</evidence>
<protein>
    <submittedName>
        <fullName evidence="4">Type II toxin-antitoxin system antitoxin, RelB/DinJ family</fullName>
    </submittedName>
</protein>
<dbReference type="NCBIfam" id="TIGR02384">
    <property type="entry name" value="RelB_DinJ"/>
    <property type="match status" value="1"/>
</dbReference>
<keyword evidence="5" id="KW-1185">Reference proteome</keyword>
<evidence type="ECO:0000313" key="3">
    <source>
        <dbReference type="EMBL" id="PJZ70250.1"/>
    </source>
</evidence>
<dbReference type="GO" id="GO:0006355">
    <property type="term" value="P:regulation of DNA-templated transcription"/>
    <property type="evidence" value="ECO:0007669"/>
    <property type="project" value="InterPro"/>
</dbReference>
<dbReference type="GO" id="GO:0006351">
    <property type="term" value="P:DNA-templated transcription"/>
    <property type="evidence" value="ECO:0007669"/>
    <property type="project" value="TreeGrafter"/>
</dbReference>
<dbReference type="PIRSF" id="PIRSF003108">
    <property type="entry name" value="DinJ"/>
    <property type="match status" value="1"/>
</dbReference>
<dbReference type="OrthoDB" id="9804867at2"/>
<dbReference type="PANTHER" id="PTHR38781">
    <property type="entry name" value="ANTITOXIN DINJ-RELATED"/>
    <property type="match status" value="1"/>
</dbReference>
<dbReference type="GO" id="GO:0015643">
    <property type="term" value="F:toxic substance binding"/>
    <property type="evidence" value="ECO:0007669"/>
    <property type="project" value="InterPro"/>
</dbReference>
<reference evidence="5 6" key="1">
    <citation type="submission" date="2017-07" db="EMBL/GenBank/DDBJ databases">
        <title>Leptospira spp. isolated from tropical soils.</title>
        <authorList>
            <person name="Thibeaux R."/>
            <person name="Iraola G."/>
            <person name="Ferres I."/>
            <person name="Bierque E."/>
            <person name="Girault D."/>
            <person name="Soupe-Gilbert M.-E."/>
            <person name="Picardeau M."/>
            <person name="Goarant C."/>
        </authorList>
    </citation>
    <scope>NUCLEOTIDE SEQUENCE [LARGE SCALE GENOMIC DNA]</scope>
    <source>
        <strain evidence="4 6">FH1-B-B1</strain>
        <strain evidence="3 5">FH1-B-C1</strain>
    </source>
</reference>
<organism evidence="4 6">
    <name type="scientific">Leptospira perolatii</name>
    <dbReference type="NCBI Taxonomy" id="2023191"/>
    <lineage>
        <taxon>Bacteria</taxon>
        <taxon>Pseudomonadati</taxon>
        <taxon>Spirochaetota</taxon>
        <taxon>Spirochaetia</taxon>
        <taxon>Leptospirales</taxon>
        <taxon>Leptospiraceae</taxon>
        <taxon>Leptospira</taxon>
    </lineage>
</organism>
<evidence type="ECO:0000256" key="1">
    <source>
        <dbReference type="ARBA" id="ARBA00010562"/>
    </source>
</evidence>
<dbReference type="InterPro" id="IPR013321">
    <property type="entry name" value="Arc_rbn_hlx_hlx"/>
</dbReference>
<dbReference type="GO" id="GO:0000987">
    <property type="term" value="F:cis-regulatory region sequence-specific DNA binding"/>
    <property type="evidence" value="ECO:0007669"/>
    <property type="project" value="InterPro"/>
</dbReference>
<keyword evidence="2" id="KW-1277">Toxin-antitoxin system</keyword>
<evidence type="ECO:0000313" key="6">
    <source>
        <dbReference type="Proteomes" id="UP000231990"/>
    </source>
</evidence>
<dbReference type="Proteomes" id="UP000231962">
    <property type="component" value="Unassembled WGS sequence"/>
</dbReference>
<dbReference type="AlphaFoldDB" id="A0A2M9ZLB5"/>
<accession>A0A2M9ZLB5</accession>
<dbReference type="RefSeq" id="WP_100713212.1">
    <property type="nucleotide sequence ID" value="NZ_NPDY01000004.1"/>
</dbReference>
<dbReference type="InterPro" id="IPR026262">
    <property type="entry name" value="DinJ"/>
</dbReference>
<comment type="caution">
    <text evidence="4">The sequence shown here is derived from an EMBL/GenBank/DDBJ whole genome shotgun (WGS) entry which is preliminary data.</text>
</comment>
<dbReference type="InterPro" id="IPR007337">
    <property type="entry name" value="RelB/DinJ"/>
</dbReference>
<proteinExistence type="inferred from homology"/>
<dbReference type="PANTHER" id="PTHR38781:SF1">
    <property type="entry name" value="ANTITOXIN DINJ-RELATED"/>
    <property type="match status" value="1"/>
</dbReference>